<dbReference type="EMBL" id="JAKLTR010000001">
    <property type="protein sequence ID" value="MCG2612821.1"/>
    <property type="molecule type" value="Genomic_DNA"/>
</dbReference>
<feature type="domain" description="PKD" evidence="6">
    <location>
        <begin position="113"/>
        <end position="154"/>
    </location>
</feature>
<dbReference type="Proteomes" id="UP001165367">
    <property type="component" value="Unassembled WGS sequence"/>
</dbReference>
<evidence type="ECO:0000256" key="2">
    <source>
        <dbReference type="ARBA" id="ARBA00022692"/>
    </source>
</evidence>
<dbReference type="Gene3D" id="2.60.40.10">
    <property type="entry name" value="Immunoglobulins"/>
    <property type="match status" value="9"/>
</dbReference>
<feature type="domain" description="PKD" evidence="6">
    <location>
        <begin position="35"/>
        <end position="76"/>
    </location>
</feature>
<proteinExistence type="predicted"/>
<dbReference type="Pfam" id="PF18911">
    <property type="entry name" value="PKD_4"/>
    <property type="match status" value="9"/>
</dbReference>
<feature type="domain" description="PKD" evidence="6">
    <location>
        <begin position="704"/>
        <end position="762"/>
    </location>
</feature>
<feature type="domain" description="PKD" evidence="6">
    <location>
        <begin position="459"/>
        <end position="512"/>
    </location>
</feature>
<feature type="domain" description="PKD" evidence="6">
    <location>
        <begin position="361"/>
        <end position="410"/>
    </location>
</feature>
<gene>
    <name evidence="7" type="ORF">LZZ85_00960</name>
</gene>
<sequence length="934" mass="101760">MIDAAVRVGTKPKADFVADPLVSCAFQPIQFTDLSSTPVDQWIWSFGDGGGSTQQNPSYAYSSTGTFNVRLIAINNGCPDTIVRNNYIRILPPIARFKPQPDCSDRLRFTFTDQSVQPQTWLWDFGDGTTSTEQNPSHRFPALGTYVVRLTVTNGNCTHSTTQVVRPTQLKPEFTASATTTCHGAPVVFTPVGLPAALTASLTWDFGNGVRITAAGSSPVTYSYPAAGNYNVKLITTDINGCRDSITRSSLIRVNGPRAVFTATNRSGCSGTNILFNDQSTTDGQHAIVSWRWDFGDGTTQTFTAPPFQHTYNTTGNFTVRLTVTDASGCSHTTIQPNYILITDPVPRFASVDTLSCPGGTVRFVNTSTSPTASFIWDFGDGTTSTAFSPTHRYADTGSYTVKLFMTDNARCMDSIVKPDYIRVVRPKASFTVNDSASTCTPLEVQFTNTSTYFSSVLWNFGPGEGVSALPNPAHFYSKPGTYRVKLTITSPGGCVDSAFTNVTVFETIGMKIDYAPLQGCNPLVVNLTATAPTSVQSYFWDFGDGYTQTGSDSISHTYTSFGNFLPTVIMLDPPGCAIPVKGFDTIRIRGANVNFGLSDSLICDNGPVWFTDSTKASDPIINYAWTFGDGTTSSLQHPSHNYTRPGTYVVTLTVRTQSGCINSKSTTVRVVESPRVSISGRTRVCVGEPLRHSGVIQRTGAAPLTWQWIFPNGNSSTQQNPPDQTYQTPGEKIVMVIARNSNGCTDTARQIIQVIALPTSDIPSPIVLLSGGSDTIRATYSEDVNRWSWTPSNSLSCANCPQPIAKPRTTTIYEVSFRNADNCRNRDTVEVIVRCAEGNFFIPNTFSPNGDGNNDRFYPRGKGLYSVRALRVFNRWGEVVFERQNFQANDAGVGWDGTYKGRAAQPDVYIYQLEFICENGEVIKLSGDIALLL</sequence>
<name>A0ABS9KKH6_9BACT</name>
<dbReference type="InterPro" id="IPR013783">
    <property type="entry name" value="Ig-like_fold"/>
</dbReference>
<feature type="domain" description="PKD" evidence="6">
    <location>
        <begin position="193"/>
        <end position="254"/>
    </location>
</feature>
<evidence type="ECO:0000256" key="5">
    <source>
        <dbReference type="ARBA" id="ARBA00023136"/>
    </source>
</evidence>
<dbReference type="SMART" id="SM00089">
    <property type="entry name" value="PKD"/>
    <property type="match status" value="9"/>
</dbReference>
<keyword evidence="2" id="KW-0812">Transmembrane</keyword>
<organism evidence="7 8">
    <name type="scientific">Terrimonas ginsenosidimutans</name>
    <dbReference type="NCBI Taxonomy" id="2908004"/>
    <lineage>
        <taxon>Bacteria</taxon>
        <taxon>Pseudomonadati</taxon>
        <taxon>Bacteroidota</taxon>
        <taxon>Chitinophagia</taxon>
        <taxon>Chitinophagales</taxon>
        <taxon>Chitinophagaceae</taxon>
        <taxon>Terrimonas</taxon>
    </lineage>
</organism>
<dbReference type="InterPro" id="IPR035986">
    <property type="entry name" value="PKD_dom_sf"/>
</dbReference>
<evidence type="ECO:0000313" key="8">
    <source>
        <dbReference type="Proteomes" id="UP001165367"/>
    </source>
</evidence>
<accession>A0ABS9KKH6</accession>
<dbReference type="PANTHER" id="PTHR46730">
    <property type="entry name" value="POLYCYSTIN-1"/>
    <property type="match status" value="1"/>
</dbReference>
<feature type="domain" description="PKD" evidence="6">
    <location>
        <begin position="538"/>
        <end position="576"/>
    </location>
</feature>
<evidence type="ECO:0000256" key="1">
    <source>
        <dbReference type="ARBA" id="ARBA00004141"/>
    </source>
</evidence>
<comment type="subcellular location">
    <subcellularLocation>
        <location evidence="1">Membrane</location>
        <topology evidence="1">Multi-pass membrane protein</topology>
    </subcellularLocation>
</comment>
<feature type="domain" description="PKD" evidence="6">
    <location>
        <begin position="257"/>
        <end position="329"/>
    </location>
</feature>
<dbReference type="InterPro" id="IPR026341">
    <property type="entry name" value="T9SS_type_B"/>
</dbReference>
<evidence type="ECO:0000313" key="7">
    <source>
        <dbReference type="EMBL" id="MCG2612821.1"/>
    </source>
</evidence>
<dbReference type="PANTHER" id="PTHR46730:SF4">
    <property type="entry name" value="POLYCYSTIC KIDNEY DISEASE PROTEIN 1-LIKE 1"/>
    <property type="match status" value="1"/>
</dbReference>
<evidence type="ECO:0000256" key="4">
    <source>
        <dbReference type="ARBA" id="ARBA00022989"/>
    </source>
</evidence>
<keyword evidence="3" id="KW-0677">Repeat</keyword>
<keyword evidence="8" id="KW-1185">Reference proteome</keyword>
<comment type="caution">
    <text evidence="7">The sequence shown here is derived from an EMBL/GenBank/DDBJ whole genome shotgun (WGS) entry which is preliminary data.</text>
</comment>
<dbReference type="Pfam" id="PF13585">
    <property type="entry name" value="CHU_C"/>
    <property type="match status" value="1"/>
</dbReference>
<evidence type="ECO:0000259" key="6">
    <source>
        <dbReference type="PROSITE" id="PS50093"/>
    </source>
</evidence>
<dbReference type="CDD" id="cd00146">
    <property type="entry name" value="PKD"/>
    <property type="match status" value="8"/>
</dbReference>
<dbReference type="InterPro" id="IPR000601">
    <property type="entry name" value="PKD_dom"/>
</dbReference>
<dbReference type="PROSITE" id="PS50093">
    <property type="entry name" value="PKD"/>
    <property type="match status" value="9"/>
</dbReference>
<feature type="domain" description="PKD" evidence="6">
    <location>
        <begin position="613"/>
        <end position="671"/>
    </location>
</feature>
<dbReference type="InterPro" id="IPR022409">
    <property type="entry name" value="PKD/Chitinase_dom"/>
</dbReference>
<dbReference type="NCBIfam" id="TIGR04131">
    <property type="entry name" value="Bac_Flav_CTERM"/>
    <property type="match status" value="1"/>
</dbReference>
<keyword evidence="5" id="KW-0472">Membrane</keyword>
<protein>
    <submittedName>
        <fullName evidence="7">PKD domain-containing protein</fullName>
    </submittedName>
</protein>
<dbReference type="SUPFAM" id="SSF49299">
    <property type="entry name" value="PKD domain"/>
    <property type="match status" value="9"/>
</dbReference>
<reference evidence="7" key="1">
    <citation type="submission" date="2022-01" db="EMBL/GenBank/DDBJ databases">
        <authorList>
            <person name="Jo J.-H."/>
            <person name="Im W.-T."/>
        </authorList>
    </citation>
    <scope>NUCLEOTIDE SEQUENCE</scope>
    <source>
        <strain evidence="7">NA20</strain>
    </source>
</reference>
<keyword evidence="4" id="KW-1133">Transmembrane helix</keyword>
<evidence type="ECO:0000256" key="3">
    <source>
        <dbReference type="ARBA" id="ARBA00022737"/>
    </source>
</evidence>